<feature type="region of interest" description="Disordered" evidence="1">
    <location>
        <begin position="622"/>
        <end position="652"/>
    </location>
</feature>
<name>A0A7W8DJ39_9BACT</name>
<dbReference type="RefSeq" id="WP_184338563.1">
    <property type="nucleotide sequence ID" value="NZ_JACHIG010000002.1"/>
</dbReference>
<evidence type="ECO:0000256" key="1">
    <source>
        <dbReference type="SAM" id="MobiDB-lite"/>
    </source>
</evidence>
<feature type="compositionally biased region" description="Low complexity" evidence="1">
    <location>
        <begin position="440"/>
        <end position="473"/>
    </location>
</feature>
<evidence type="ECO:0000313" key="3">
    <source>
        <dbReference type="Proteomes" id="UP000590740"/>
    </source>
</evidence>
<dbReference type="EMBL" id="JACHIG010000002">
    <property type="protein sequence ID" value="MBB5031625.1"/>
    <property type="molecule type" value="Genomic_DNA"/>
</dbReference>
<accession>A0A7W8DJ39</accession>
<feature type="compositionally biased region" description="Pro residues" evidence="1">
    <location>
        <begin position="641"/>
        <end position="652"/>
    </location>
</feature>
<feature type="compositionally biased region" description="Low complexity" evidence="1">
    <location>
        <begin position="14"/>
        <end position="35"/>
    </location>
</feature>
<feature type="region of interest" description="Disordered" evidence="1">
    <location>
        <begin position="420"/>
        <end position="502"/>
    </location>
</feature>
<feature type="compositionally biased region" description="Polar residues" evidence="1">
    <location>
        <begin position="70"/>
        <end position="86"/>
    </location>
</feature>
<proteinExistence type="predicted"/>
<feature type="compositionally biased region" description="Pro residues" evidence="1">
    <location>
        <begin position="429"/>
        <end position="439"/>
    </location>
</feature>
<reference evidence="2 3" key="1">
    <citation type="submission" date="2020-08" db="EMBL/GenBank/DDBJ databases">
        <title>Genomic Encyclopedia of Type Strains, Phase IV (KMG-IV): sequencing the most valuable type-strain genomes for metagenomic binning, comparative biology and taxonomic classification.</title>
        <authorList>
            <person name="Goeker M."/>
        </authorList>
    </citation>
    <scope>NUCLEOTIDE SEQUENCE [LARGE SCALE GENOMIC DNA]</scope>
    <source>
        <strain evidence="2 3">DSM 12252</strain>
    </source>
</reference>
<dbReference type="AlphaFoldDB" id="A0A7W8DJ39"/>
<organism evidence="2 3">
    <name type="scientific">Prosthecobacter vanneervenii</name>
    <dbReference type="NCBI Taxonomy" id="48466"/>
    <lineage>
        <taxon>Bacteria</taxon>
        <taxon>Pseudomonadati</taxon>
        <taxon>Verrucomicrobiota</taxon>
        <taxon>Verrucomicrobiia</taxon>
        <taxon>Verrucomicrobiales</taxon>
        <taxon>Verrucomicrobiaceae</taxon>
        <taxon>Prosthecobacter</taxon>
    </lineage>
</organism>
<dbReference type="Proteomes" id="UP000590740">
    <property type="component" value="Unassembled WGS sequence"/>
</dbReference>
<evidence type="ECO:0000313" key="2">
    <source>
        <dbReference type="EMBL" id="MBB5031625.1"/>
    </source>
</evidence>
<comment type="caution">
    <text evidence="2">The sequence shown here is derived from an EMBL/GenBank/DDBJ whole genome shotgun (WGS) entry which is preliminary data.</text>
</comment>
<sequence length="794" mass="78497">MGSPLSFGGGAGGPAFSAAAEPQPAPGAPAGAPFLMGGGVGGSPFGGASTAPASSLFGASGAQPLMGAAQASSAFVSGHQANSSFGSPPASQPPPAPEKVELGQVSISQLFTPQSQAQASTPADAAGAPAMPFGSPFVSAMKEAAPPSAEPGAPEPPAMPVGLSAFATLSPQPTVQAPMQFAPAPAANPSGFAPLTLQPAATAAPSAFGASAPAPSGSTASAPGVVKLGFAAVLNGRSMEELGFNPSTLPAWISTNVPAHVLKEQMATGNFVVELGLLIDGLTDIGFRNTLGSAKRDCSIRLPQNEVFHALTQAGSSGAPAAAQTMPAGVLPTARPTTMQVVPAQPQPGAQVVQSLFGQPAAEPKPQPAAEPVSKAALNPFGQSQQTPAPITAFRAMPPATAAPAPFSFPSAPTLAPATPAAGFGFSTPPAPAEPPPPAVSQAPAGISLFGGSSPSPATPAAAPQQPLPGAFQNFGAPPTGSIKPFDPFASSSAGPLPSSKIGLPADSASGFSSAQLLGQAPASQSGGSLFAPAPETKPATTSGMFAPAPEIKPQGATSLFAPSAAPENKPATTSLFATPSPALLQPTAAMAPALEEIPSFSPAPMTEAKAATRSLFGSGAGSIPLFSDPPPTPKSSAAPAPAPAPAKPAPPKTSYLGLAPLDTQTDQLLLRALLATEEKLDAQRVVEKLGSMPGLSACVCLSGARVLSHANLASVEAAQFQQQAPEIARQLRGLVPLIGIDGAETFTLNAGGRLLTFCFPGESIVGVLHDEEPSTGMRDKITLIARELARMLG</sequence>
<feature type="compositionally biased region" description="Gly residues" evidence="1">
    <location>
        <begin position="36"/>
        <end position="45"/>
    </location>
</feature>
<feature type="region of interest" description="Disordered" evidence="1">
    <location>
        <begin position="1"/>
        <end position="99"/>
    </location>
</feature>
<gene>
    <name evidence="2" type="ORF">HNQ65_001193</name>
</gene>
<keyword evidence="3" id="KW-1185">Reference proteome</keyword>
<protein>
    <submittedName>
        <fullName evidence="2">Uncharacterized protein</fullName>
    </submittedName>
</protein>